<protein>
    <submittedName>
        <fullName evidence="1">Uncharacterized protein</fullName>
    </submittedName>
</protein>
<proteinExistence type="predicted"/>
<reference evidence="1" key="2">
    <citation type="journal article" date="2020" name="Nat. Commun.">
        <title>Large-scale genome sequencing of mycorrhizal fungi provides insights into the early evolution of symbiotic traits.</title>
        <authorList>
            <person name="Miyauchi S."/>
            <person name="Kiss E."/>
            <person name="Kuo A."/>
            <person name="Drula E."/>
            <person name="Kohler A."/>
            <person name="Sanchez-Garcia M."/>
            <person name="Morin E."/>
            <person name="Andreopoulos B."/>
            <person name="Barry K.W."/>
            <person name="Bonito G."/>
            <person name="Buee M."/>
            <person name="Carver A."/>
            <person name="Chen C."/>
            <person name="Cichocki N."/>
            <person name="Clum A."/>
            <person name="Culley D."/>
            <person name="Crous P.W."/>
            <person name="Fauchery L."/>
            <person name="Girlanda M."/>
            <person name="Hayes R.D."/>
            <person name="Keri Z."/>
            <person name="LaButti K."/>
            <person name="Lipzen A."/>
            <person name="Lombard V."/>
            <person name="Magnuson J."/>
            <person name="Maillard F."/>
            <person name="Murat C."/>
            <person name="Nolan M."/>
            <person name="Ohm R.A."/>
            <person name="Pangilinan J."/>
            <person name="Pereira M.F."/>
            <person name="Perotto S."/>
            <person name="Peter M."/>
            <person name="Pfister S."/>
            <person name="Riley R."/>
            <person name="Sitrit Y."/>
            <person name="Stielow J.B."/>
            <person name="Szollosi G."/>
            <person name="Zifcakova L."/>
            <person name="Stursova M."/>
            <person name="Spatafora J.W."/>
            <person name="Tedersoo L."/>
            <person name="Vaario L.M."/>
            <person name="Yamada A."/>
            <person name="Yan M."/>
            <person name="Wang P."/>
            <person name="Xu J."/>
            <person name="Bruns T."/>
            <person name="Baldrian P."/>
            <person name="Vilgalys R."/>
            <person name="Dunand C."/>
            <person name="Henrissat B."/>
            <person name="Grigoriev I.V."/>
            <person name="Hibbett D."/>
            <person name="Nagy L.G."/>
            <person name="Martin F.M."/>
        </authorList>
    </citation>
    <scope>NUCLEOTIDE SEQUENCE</scope>
    <source>
        <strain evidence="1">BED1</strain>
    </source>
</reference>
<evidence type="ECO:0000313" key="2">
    <source>
        <dbReference type="Proteomes" id="UP001194468"/>
    </source>
</evidence>
<keyword evidence="2" id="KW-1185">Reference proteome</keyword>
<sequence>MGRPKIHLTPEERTLAARRYRAKYYEKNRSMINKKLAMKRQNAITDKLESLSPKKEVALIGQPRQSISGILSRCAGRPRNRDELSKPEACKPKFRSECQLKDALKVIVGGSLRERMKALYKRFLSSGNYSEIYNTLSAVEPIEKEIRSLAFAEGDGMDLESLLFKTIRTVVKVLEDLLLNAMEGTDVSQLERYNRTSLLFVFEESVTSVSIPSCV</sequence>
<accession>A0AAD4BXU5</accession>
<dbReference type="EMBL" id="WHUW01000009">
    <property type="protein sequence ID" value="KAF8442229.1"/>
    <property type="molecule type" value="Genomic_DNA"/>
</dbReference>
<dbReference type="AlphaFoldDB" id="A0AAD4BXU5"/>
<name>A0AAD4BXU5_BOLED</name>
<reference evidence="1" key="1">
    <citation type="submission" date="2019-10" db="EMBL/GenBank/DDBJ databases">
        <authorList>
            <consortium name="DOE Joint Genome Institute"/>
            <person name="Kuo A."/>
            <person name="Miyauchi S."/>
            <person name="Kiss E."/>
            <person name="Drula E."/>
            <person name="Kohler A."/>
            <person name="Sanchez-Garcia M."/>
            <person name="Andreopoulos B."/>
            <person name="Barry K.W."/>
            <person name="Bonito G."/>
            <person name="Buee M."/>
            <person name="Carver A."/>
            <person name="Chen C."/>
            <person name="Cichocki N."/>
            <person name="Clum A."/>
            <person name="Culley D."/>
            <person name="Crous P.W."/>
            <person name="Fauchery L."/>
            <person name="Girlanda M."/>
            <person name="Hayes R."/>
            <person name="Keri Z."/>
            <person name="LaButti K."/>
            <person name="Lipzen A."/>
            <person name="Lombard V."/>
            <person name="Magnuson J."/>
            <person name="Maillard F."/>
            <person name="Morin E."/>
            <person name="Murat C."/>
            <person name="Nolan M."/>
            <person name="Ohm R."/>
            <person name="Pangilinan J."/>
            <person name="Pereira M."/>
            <person name="Perotto S."/>
            <person name="Peter M."/>
            <person name="Riley R."/>
            <person name="Sitrit Y."/>
            <person name="Stielow B."/>
            <person name="Szollosi G."/>
            <person name="Zifcakova L."/>
            <person name="Stursova M."/>
            <person name="Spatafora J.W."/>
            <person name="Tedersoo L."/>
            <person name="Vaario L.-M."/>
            <person name="Yamada A."/>
            <person name="Yan M."/>
            <person name="Wang P."/>
            <person name="Xu J."/>
            <person name="Bruns T."/>
            <person name="Baldrian P."/>
            <person name="Vilgalys R."/>
            <person name="Henrissat B."/>
            <person name="Grigoriev I.V."/>
            <person name="Hibbett D."/>
            <person name="Nagy L.G."/>
            <person name="Martin F.M."/>
        </authorList>
    </citation>
    <scope>NUCLEOTIDE SEQUENCE</scope>
    <source>
        <strain evidence="1">BED1</strain>
    </source>
</reference>
<dbReference type="Proteomes" id="UP001194468">
    <property type="component" value="Unassembled WGS sequence"/>
</dbReference>
<comment type="caution">
    <text evidence="1">The sequence shown here is derived from an EMBL/GenBank/DDBJ whole genome shotgun (WGS) entry which is preliminary data.</text>
</comment>
<organism evidence="1 2">
    <name type="scientific">Boletus edulis BED1</name>
    <dbReference type="NCBI Taxonomy" id="1328754"/>
    <lineage>
        <taxon>Eukaryota</taxon>
        <taxon>Fungi</taxon>
        <taxon>Dikarya</taxon>
        <taxon>Basidiomycota</taxon>
        <taxon>Agaricomycotina</taxon>
        <taxon>Agaricomycetes</taxon>
        <taxon>Agaricomycetidae</taxon>
        <taxon>Boletales</taxon>
        <taxon>Boletineae</taxon>
        <taxon>Boletaceae</taxon>
        <taxon>Boletoideae</taxon>
        <taxon>Boletus</taxon>
    </lineage>
</organism>
<gene>
    <name evidence="1" type="ORF">L210DRAFT_989291</name>
</gene>
<evidence type="ECO:0000313" key="1">
    <source>
        <dbReference type="EMBL" id="KAF8442229.1"/>
    </source>
</evidence>
<feature type="non-terminal residue" evidence="1">
    <location>
        <position position="215"/>
    </location>
</feature>